<dbReference type="InterPro" id="IPR006597">
    <property type="entry name" value="Sel1-like"/>
</dbReference>
<dbReference type="InParanoid" id="K1Q3M3"/>
<dbReference type="EMBL" id="JH816001">
    <property type="protein sequence ID" value="EKC25994.1"/>
    <property type="molecule type" value="Genomic_DNA"/>
</dbReference>
<reference evidence="3" key="1">
    <citation type="journal article" date="2012" name="Nature">
        <title>The oyster genome reveals stress adaptation and complexity of shell formation.</title>
        <authorList>
            <person name="Zhang G."/>
            <person name="Fang X."/>
            <person name="Guo X."/>
            <person name="Li L."/>
            <person name="Luo R."/>
            <person name="Xu F."/>
            <person name="Yang P."/>
            <person name="Zhang L."/>
            <person name="Wang X."/>
            <person name="Qi H."/>
            <person name="Xiong Z."/>
            <person name="Que H."/>
            <person name="Xie Y."/>
            <person name="Holland P.W."/>
            <person name="Paps J."/>
            <person name="Zhu Y."/>
            <person name="Wu F."/>
            <person name="Chen Y."/>
            <person name="Wang J."/>
            <person name="Peng C."/>
            <person name="Meng J."/>
            <person name="Yang L."/>
            <person name="Liu J."/>
            <person name="Wen B."/>
            <person name="Zhang N."/>
            <person name="Huang Z."/>
            <person name="Zhu Q."/>
            <person name="Feng Y."/>
            <person name="Mount A."/>
            <person name="Hedgecock D."/>
            <person name="Xu Z."/>
            <person name="Liu Y."/>
            <person name="Domazet-Loso T."/>
            <person name="Du Y."/>
            <person name="Sun X."/>
            <person name="Zhang S."/>
            <person name="Liu B."/>
            <person name="Cheng P."/>
            <person name="Jiang X."/>
            <person name="Li J."/>
            <person name="Fan D."/>
            <person name="Wang W."/>
            <person name="Fu W."/>
            <person name="Wang T."/>
            <person name="Wang B."/>
            <person name="Zhang J."/>
            <person name="Peng Z."/>
            <person name="Li Y."/>
            <person name="Li N."/>
            <person name="Wang J."/>
            <person name="Chen M."/>
            <person name="He Y."/>
            <person name="Tan F."/>
            <person name="Song X."/>
            <person name="Zheng Q."/>
            <person name="Huang R."/>
            <person name="Yang H."/>
            <person name="Du X."/>
            <person name="Chen L."/>
            <person name="Yang M."/>
            <person name="Gaffney P.M."/>
            <person name="Wang S."/>
            <person name="Luo L."/>
            <person name="She Z."/>
            <person name="Ming Y."/>
            <person name="Huang W."/>
            <person name="Zhang S."/>
            <person name="Huang B."/>
            <person name="Zhang Y."/>
            <person name="Qu T."/>
            <person name="Ni P."/>
            <person name="Miao G."/>
            <person name="Wang J."/>
            <person name="Wang Q."/>
            <person name="Steinberg C.E."/>
            <person name="Wang H."/>
            <person name="Li N."/>
            <person name="Qian L."/>
            <person name="Zhang G."/>
            <person name="Li Y."/>
            <person name="Yang H."/>
            <person name="Liu X."/>
            <person name="Wang J."/>
            <person name="Yin Y."/>
            <person name="Wang J."/>
        </authorList>
    </citation>
    <scope>NUCLEOTIDE SEQUENCE [LARGE SCALE GENOMIC DNA]</scope>
    <source>
        <strain evidence="3">05x7-T-G4-1.051#20</strain>
    </source>
</reference>
<dbReference type="SUPFAM" id="SSF52540">
    <property type="entry name" value="P-loop containing nucleoside triphosphate hydrolases"/>
    <property type="match status" value="1"/>
</dbReference>
<gene>
    <name evidence="3" type="ORF">CGI_10016503</name>
</gene>
<dbReference type="InterPro" id="IPR027417">
    <property type="entry name" value="P-loop_NTPase"/>
</dbReference>
<dbReference type="Pfam" id="PF13181">
    <property type="entry name" value="TPR_8"/>
    <property type="match status" value="1"/>
</dbReference>
<keyword evidence="1" id="KW-0677">Repeat</keyword>
<dbReference type="PANTHER" id="PTHR45641:SF19">
    <property type="entry name" value="NEPHROCYSTIN-3"/>
    <property type="match status" value="1"/>
</dbReference>
<keyword evidence="2" id="KW-0802">TPR repeat</keyword>
<sequence length="1073" mass="123587">MNRRNDPQFYGKIRIEMPNFLNPTFSLERRRYHLVIVFDNAEDVVKDADCDLFVEILRSLSNLNNTSTLVTTTVKIPAQDDQIGDFFLQELCSEDSCDLLKSVCPTLRDTEKIAAIINLCEGIPLALLLAGGEIGLLDVDEVIYLLSHYRLKVLSSECYPKEEQIEPIYKGFLDRLPEALEEKLTDLNYIPGSFNLEEAISVLGSAEDEAKDIVQTFFDRHLISQISDDRLDIHGIIRDCLKEYFKIKDIKEVRARFCKTFSAILKQIEKKTTTQEFADAVCKLNLEYQNFQKLFTDVIYCTEDTYHVFIDLAATTVAGGSIIFTTMATYDIGIQFYENCLKKAIEFKEELDEAKVLTGYGKILTNIKGDCVEAEKKFQQAMDIRKRYPNKRDYFLAFFCQSYGWNQGAQGKFVNAIKILKEAFEVEQELGMHYETLILQTMQSLAIFYNFSGHTEKGEPLQLEVLKRRLHVIGTENHPIIGSIMNNMGVLYERKEDFAKAAEYYRKGLAIKEQTNAPIKAIMISESNVARILLELNQNEEAIELVENGFKRMEDIPGLFTDTRSLLLETLGKAHIKMGNFREAAVALKRAISCRCKGAPNDNSILNLVCLYAESLLALSEYEKAAQEIQKGFRLNETLIINYPTNTNIALAYEKLLEAYFALKRREDLDRTYEAGRNEFFRLIRVYEEMNNFNKREDLLKILSSECYPKEEQIGRLCSSRNYGWNQGAQGKYVNALKILGEAFKVEQELGMHYENLILQTMQSLAIFYNFSGHIDKGEPLQLEVLKRRLHVIGTENHPIIGSLMNNMGVLYERKEDFAKAAEYYRKGLAIKEQTNAPIKAIMISAHNVARSLLQLKQNDEAIELIQNGFKRLEDFPDLFSDTRSLLWETMGTAYMSLDNFKEASLAFKKAIYLRTQTSPHDNSILGLVCLYAKSLLAMSEYTKVIREVQKGMRLSESIRKNTPTNPTIIFTYEKLMEAEFALKRRNDLEKTYEAGKDEFFRLIKVYEELKNFNKREDVLLHFQRFRARYLEMLKELNNEIPNEIDSVVLISLLGLKIVCITFLFLCMKSKEK</sequence>
<proteinExistence type="predicted"/>
<dbReference type="SMART" id="SM00028">
    <property type="entry name" value="TPR"/>
    <property type="match status" value="6"/>
</dbReference>
<evidence type="ECO:0000256" key="1">
    <source>
        <dbReference type="ARBA" id="ARBA00022737"/>
    </source>
</evidence>
<evidence type="ECO:0000256" key="2">
    <source>
        <dbReference type="ARBA" id="ARBA00022803"/>
    </source>
</evidence>
<dbReference type="SMART" id="SM00671">
    <property type="entry name" value="SEL1"/>
    <property type="match status" value="2"/>
</dbReference>
<dbReference type="AlphaFoldDB" id="K1Q3M3"/>
<dbReference type="SUPFAM" id="SSF48452">
    <property type="entry name" value="TPR-like"/>
    <property type="match status" value="3"/>
</dbReference>
<accession>K1Q3M3</accession>
<dbReference type="PROSITE" id="PS50005">
    <property type="entry name" value="TPR"/>
    <property type="match status" value="3"/>
</dbReference>
<dbReference type="InterPro" id="IPR011990">
    <property type="entry name" value="TPR-like_helical_dom_sf"/>
</dbReference>
<evidence type="ECO:0000313" key="3">
    <source>
        <dbReference type="EMBL" id="EKC25994.1"/>
    </source>
</evidence>
<dbReference type="Pfam" id="PF13424">
    <property type="entry name" value="TPR_12"/>
    <property type="match status" value="2"/>
</dbReference>
<dbReference type="PANTHER" id="PTHR45641">
    <property type="entry name" value="TETRATRICOPEPTIDE REPEAT PROTEIN (AFU_ORTHOLOGUE AFUA_6G03870)"/>
    <property type="match status" value="1"/>
</dbReference>
<name>K1Q3M3_MAGGI</name>
<organism evidence="3">
    <name type="scientific">Magallana gigas</name>
    <name type="common">Pacific oyster</name>
    <name type="synonym">Crassostrea gigas</name>
    <dbReference type="NCBI Taxonomy" id="29159"/>
    <lineage>
        <taxon>Eukaryota</taxon>
        <taxon>Metazoa</taxon>
        <taxon>Spiralia</taxon>
        <taxon>Lophotrochozoa</taxon>
        <taxon>Mollusca</taxon>
        <taxon>Bivalvia</taxon>
        <taxon>Autobranchia</taxon>
        <taxon>Pteriomorphia</taxon>
        <taxon>Ostreida</taxon>
        <taxon>Ostreoidea</taxon>
        <taxon>Ostreidae</taxon>
        <taxon>Magallana</taxon>
    </lineage>
</organism>
<protein>
    <submittedName>
        <fullName evidence="3">Kinesin light chain 3</fullName>
    </submittedName>
</protein>
<dbReference type="HOGENOM" id="CLU_287332_0_0_1"/>
<dbReference type="InterPro" id="IPR019734">
    <property type="entry name" value="TPR_rpt"/>
</dbReference>
<dbReference type="Gene3D" id="1.25.40.10">
    <property type="entry name" value="Tetratricopeptide repeat domain"/>
    <property type="match status" value="5"/>
</dbReference>